<organism evidence="3 4">
    <name type="scientific">Cercospora beticola</name>
    <name type="common">Sugarbeet leaf spot fungus</name>
    <dbReference type="NCBI Taxonomy" id="122368"/>
    <lineage>
        <taxon>Eukaryota</taxon>
        <taxon>Fungi</taxon>
        <taxon>Dikarya</taxon>
        <taxon>Ascomycota</taxon>
        <taxon>Pezizomycotina</taxon>
        <taxon>Dothideomycetes</taxon>
        <taxon>Dothideomycetidae</taxon>
        <taxon>Mycosphaerellales</taxon>
        <taxon>Mycosphaerellaceae</taxon>
        <taxon>Cercospora</taxon>
    </lineage>
</organism>
<keyword evidence="2" id="KW-0732">Signal</keyword>
<evidence type="ECO:0000313" key="4">
    <source>
        <dbReference type="Proteomes" id="UP001302367"/>
    </source>
</evidence>
<feature type="compositionally biased region" description="Acidic residues" evidence="1">
    <location>
        <begin position="216"/>
        <end position="268"/>
    </location>
</feature>
<evidence type="ECO:0000256" key="2">
    <source>
        <dbReference type="SAM" id="SignalP"/>
    </source>
</evidence>
<evidence type="ECO:0000256" key="1">
    <source>
        <dbReference type="SAM" id="MobiDB-lite"/>
    </source>
</evidence>
<accession>A0ABZ0P944</accession>
<dbReference type="GeneID" id="90644925"/>
<evidence type="ECO:0000313" key="3">
    <source>
        <dbReference type="EMBL" id="WPB08439.1"/>
    </source>
</evidence>
<dbReference type="Proteomes" id="UP001302367">
    <property type="component" value="Chromosome 9"/>
</dbReference>
<keyword evidence="4" id="KW-1185">Reference proteome</keyword>
<dbReference type="EMBL" id="CP134192">
    <property type="protein sequence ID" value="WPB08439.1"/>
    <property type="molecule type" value="Genomic_DNA"/>
</dbReference>
<reference evidence="3 4" key="1">
    <citation type="submission" date="2023-09" db="EMBL/GenBank/DDBJ databases">
        <title>Complete-Gapless Cercospora beticola genome.</title>
        <authorList>
            <person name="Wyatt N.A."/>
            <person name="Spanner R.E."/>
            <person name="Bolton M.D."/>
        </authorList>
    </citation>
    <scope>NUCLEOTIDE SEQUENCE [LARGE SCALE GENOMIC DNA]</scope>
    <source>
        <strain evidence="3">Cb09-40</strain>
    </source>
</reference>
<feature type="compositionally biased region" description="Basic and acidic residues" evidence="1">
    <location>
        <begin position="269"/>
        <end position="286"/>
    </location>
</feature>
<gene>
    <name evidence="3" type="ORF">RHO25_013105</name>
</gene>
<dbReference type="RefSeq" id="XP_065459716.1">
    <property type="nucleotide sequence ID" value="XM_065603644.1"/>
</dbReference>
<feature type="chain" id="PRO_5045977244" evidence="2">
    <location>
        <begin position="22"/>
        <end position="308"/>
    </location>
</feature>
<feature type="signal peptide" evidence="2">
    <location>
        <begin position="1"/>
        <end position="21"/>
    </location>
</feature>
<sequence length="308" mass="34000">MKSSRRTLTFVATALSQLAFAQDKDFNNNAKIPTTCSNGFESRSDTVFLTLPYSYDSVAPLVSDFSNLSWANISPVTLNGTNNTPGTARAFSFGGADFIPKESVEEDGKTNFTLWLESLRFEVEGVCGGRASQVNWTVSLCSDVPDVAKGMLHMVHTGFVENVGKLLGGGTFESCEGLEGGEGGKEGGGESGKKEAEEGKEEKDEDKDEKEGEKDKDEDEDEDEEEEDEDEEEEDEDEKEDEKDEKDEDGKEDEEEGGEEEEDEEEDKKEDGKKGGKDEKDGEKEKAGKKKKPSQSYGEPSHYRRWVA</sequence>
<name>A0ABZ0P944_CERBT</name>
<proteinExistence type="predicted"/>
<protein>
    <submittedName>
        <fullName evidence="3">Uncharacterized protein</fullName>
    </submittedName>
</protein>
<feature type="region of interest" description="Disordered" evidence="1">
    <location>
        <begin position="177"/>
        <end position="308"/>
    </location>
</feature>
<feature type="compositionally biased region" description="Basic and acidic residues" evidence="1">
    <location>
        <begin position="182"/>
        <end position="202"/>
    </location>
</feature>